<keyword evidence="3" id="KW-1185">Reference proteome</keyword>
<accession>A0ABN9RD86</accession>
<protein>
    <submittedName>
        <fullName evidence="2">Uncharacterized protein</fullName>
    </submittedName>
</protein>
<evidence type="ECO:0000313" key="3">
    <source>
        <dbReference type="Proteomes" id="UP001189429"/>
    </source>
</evidence>
<evidence type="ECO:0000256" key="1">
    <source>
        <dbReference type="SAM" id="MobiDB-lite"/>
    </source>
</evidence>
<sequence length="833" mass="89297">MAVAASSASVFKSTVEQFVDSVFAAANDGGENPVILSPGASGLVVLFQAEGVEVSECAIEAVFQKNGWAPEKSLAKTELRALAGEFQTSFTAVLGDDAAPSGAEERSVVVETIASRLSRGTFPPVLPTDFQDAGEAAGAAQTWEAVLEVEYVELQSFIDAHWATYRETLPANPSVSEDTRRAEFMHDKFYDLCNDFQCARSLEERRFRHRYQGDVFLPVIAVASIGCELKRTDAAETVGGMTRDLIDALDAELWSKWGDAEKVAKCTKMSMQDLFRRFLHEEYFLSMRAVVQQSSLQQKKFTPKVLPGDVPGGDVDVLQAIVDRMVPEDGAAVEAVVEKLWQERLSAVLPSMRAFLPSTPSMDFWAETYYVVASEIVGKRAIAFTPKVLPEDVAGADVFALQSIADRMSADDGAAVEARVEEMWLQHVAALHPSMRAFLPKSPSEEFWTETYYVVAAEVLEGRVAARAPASMHAGTPAAASAGSGARTLAASLILKTVCGGASSSPASKVRRTEGSRLSHGELGVEGVLGDLSVEVRAAAPRADAEEYIGSIAVYADRSVEGYFVYEGYVLAHDDKPRPVGKGDAGKSPSKRKASAPEKTTMAMDVLVMDRTGPLILTLWDDAVKQFLAEVAAKQTGARRGGRPDQQQKPIIRVTNVRVSSLSPSDWNGAMVTPIRALHTSSARSPLMPETKVMALVTASSPFMAPGRAYEVPAHGVCVDFFGLKDRLEAPFRGTFSGVVTSVQEMGATTAGSPKRAFCLVDPAGAFIQCCAVGHNAGSRALADGMRAVVYHGTGRGPIGSAPGMLYLLRDALLMPVAQVDVVPEPTIDIAIK</sequence>
<organism evidence="2 3">
    <name type="scientific">Prorocentrum cordatum</name>
    <dbReference type="NCBI Taxonomy" id="2364126"/>
    <lineage>
        <taxon>Eukaryota</taxon>
        <taxon>Sar</taxon>
        <taxon>Alveolata</taxon>
        <taxon>Dinophyceae</taxon>
        <taxon>Prorocentrales</taxon>
        <taxon>Prorocentraceae</taxon>
        <taxon>Prorocentrum</taxon>
    </lineage>
</organism>
<name>A0ABN9RD86_9DINO</name>
<proteinExistence type="predicted"/>
<comment type="caution">
    <text evidence="2">The sequence shown here is derived from an EMBL/GenBank/DDBJ whole genome shotgun (WGS) entry which is preliminary data.</text>
</comment>
<reference evidence="2" key="1">
    <citation type="submission" date="2023-10" db="EMBL/GenBank/DDBJ databases">
        <authorList>
            <person name="Chen Y."/>
            <person name="Shah S."/>
            <person name="Dougan E. K."/>
            <person name="Thang M."/>
            <person name="Chan C."/>
        </authorList>
    </citation>
    <scope>NUCLEOTIDE SEQUENCE [LARGE SCALE GENOMIC DNA]</scope>
</reference>
<dbReference type="EMBL" id="CAUYUJ010006229">
    <property type="protein sequence ID" value="CAK0816584.1"/>
    <property type="molecule type" value="Genomic_DNA"/>
</dbReference>
<dbReference type="Proteomes" id="UP001189429">
    <property type="component" value="Unassembled WGS sequence"/>
</dbReference>
<gene>
    <name evidence="2" type="ORF">PCOR1329_LOCUS19510</name>
</gene>
<feature type="region of interest" description="Disordered" evidence="1">
    <location>
        <begin position="576"/>
        <end position="598"/>
    </location>
</feature>
<evidence type="ECO:0000313" key="2">
    <source>
        <dbReference type="EMBL" id="CAK0816584.1"/>
    </source>
</evidence>